<organism evidence="2 3">
    <name type="scientific">Trypanosoma cruzi</name>
    <dbReference type="NCBI Taxonomy" id="5693"/>
    <lineage>
        <taxon>Eukaryota</taxon>
        <taxon>Discoba</taxon>
        <taxon>Euglenozoa</taxon>
        <taxon>Kinetoplastea</taxon>
        <taxon>Metakinetoplastina</taxon>
        <taxon>Trypanosomatida</taxon>
        <taxon>Trypanosomatidae</taxon>
        <taxon>Trypanosoma</taxon>
        <taxon>Schizotrypanum</taxon>
    </lineage>
</organism>
<evidence type="ECO:0000313" key="2">
    <source>
        <dbReference type="EMBL" id="PWV05829.1"/>
    </source>
</evidence>
<dbReference type="VEuPathDB" id="TriTrypDB:ECC02_006592"/>
<protein>
    <submittedName>
        <fullName evidence="2">Uncharacterized protein</fullName>
    </submittedName>
</protein>
<dbReference type="VEuPathDB" id="TriTrypDB:TcG_07174"/>
<evidence type="ECO:0000256" key="1">
    <source>
        <dbReference type="SAM" id="MobiDB-lite"/>
    </source>
</evidence>
<accession>A0A2V2WDX9</accession>
<dbReference type="VEuPathDB" id="TriTrypDB:TcCL_NonESM09171"/>
<dbReference type="Proteomes" id="UP000246078">
    <property type="component" value="Unassembled WGS sequence"/>
</dbReference>
<dbReference type="VEuPathDB" id="TriTrypDB:TCDM_07801"/>
<feature type="region of interest" description="Disordered" evidence="1">
    <location>
        <begin position="1070"/>
        <end position="1089"/>
    </location>
</feature>
<proteinExistence type="predicted"/>
<dbReference type="VEuPathDB" id="TriTrypDB:C3747_124g109"/>
<dbReference type="VEuPathDB" id="TriTrypDB:TcYC6_0024780"/>
<dbReference type="VEuPathDB" id="TriTrypDB:BCY84_15525"/>
<dbReference type="VEuPathDB" id="TriTrypDB:Tc_MARK_6157"/>
<feature type="compositionally biased region" description="Polar residues" evidence="1">
    <location>
        <begin position="1077"/>
        <end position="1089"/>
    </location>
</feature>
<sequence length="1321" mass="145420">MQFDEFNFGFPGYQISVSESTSSGSLQRSLPALVLPLAPTVGGRVVLTSKNCNHDAFIWEDKEMDLLYLQCAMQHMLVGSVLRETERHLVVRFDIPYRCLPPVISSRHVKRCFGEVRGEEGASDKRRNKVVDDDSGKVEKEEGGDRLMRKEGQDGEGDKSASVVDVALPRFVPETDGVGGGGVGCPTPRPTRFVVGIVPVLALTHETVLGSNSRSNAGGTLSANEASEKSQLIATTAVSGAYFINENPNDVLHVSLSVTRSGCVSLLQNLLEQHDKLECVSLAVANRDFKSAANHIMAVIDARQNLSKQQKEVCKGIAESRQSSPTWLQSNPQAPGTDARRQTEEFIPEDRRSRFVMIFDQENESFSCGGFQPHSLTTPNEEERRCLSKENVSAFNDKGSSSIVQSKTDVVDLESASINKMHKLHILWNSGKAIKELAPLYAFLSFLHFQDGHYEQCLEDAMTALAHDTICIEAYTRVISGLMALGLEKEAILTAAVAVKRCLVLSPQFARLYQLAHVRFFYHRSLGNHSIVDVSPRLRHSSNPDLGCAKDGSNLSKTNRQPRRPTTVRVPGLSNILTSPLPFYCVPPPSLRKILSGSSPPMDYFLRNLRVRAARGFERDETVFSEEVSLQVLLWSLPDCEYENSSKPFSDDNADLANPWMLCRSRFCAYCGHPLVSKSVLLAGIREKTSRAMADRVRWNFSEKKPLPCLAGCGDHYCDEICRNRAALEYHWIECALLPVDESESEDETPPRDGTMTGEATKTHDFFSPAAPCGGDDTHASLLEILPYAKMPLRRTDVRSLVNICRRLNNRQSCLGIADLSIGSLRESLWQEFSTSSVNEAMMERERLYLSSIQACCSVIPEIRAVFGPYYASVGAAILEKAPNAITAPLLVMGRLLASVLYLIMPTAATKNDIFSRPKNHFIGLERRCRERSDAVKKIVARYASRGFTSGGASPSDRHDIHGLCLAEEVLQQIRVPFFADTNLLQPSTVWELLSEPPAVKNTANNDDASSGAAATTQSIRRGFDRAVELLRAINDIVQSRLRDEVVAFSLSKASDPLQWLSSEAVSVSAGGDSRFSKSQSDDATLASRGSDQSFAGSLPFLTDVGSLAVWLVEEHSKVGFHMVKRPSVWTFGRLLGFLGKRRFMEQFWDFCVCSYCVVPKCVLTVGVGDSVPEHLQEGWKTICREYTVLVAVMGPLTSLVTDLSAFGGDVCSRFFKDAAPNGQRNPLHLRKGDSPAASMLSINSLTHESEEPHSRATPQIMGGGENKASPQADAIFSAAMPLGNLELCSKTSFDRSGERRVTMKAQRPIAPGEELCYEGS</sequence>
<evidence type="ECO:0000313" key="3">
    <source>
        <dbReference type="Proteomes" id="UP000246078"/>
    </source>
</evidence>
<feature type="region of interest" description="Disordered" evidence="1">
    <location>
        <begin position="320"/>
        <end position="345"/>
    </location>
</feature>
<gene>
    <name evidence="2" type="ORF">C3747_124g109</name>
</gene>
<comment type="caution">
    <text evidence="2">The sequence shown here is derived from an EMBL/GenBank/DDBJ whole genome shotgun (WGS) entry which is preliminary data.</text>
</comment>
<dbReference type="VEuPathDB" id="TriTrypDB:TcBrA4_0054240"/>
<dbReference type="VEuPathDB" id="TriTrypDB:C4B63_72g109"/>
<name>A0A2V2WDX9_TRYCR</name>
<feature type="compositionally biased region" description="Basic and acidic residues" evidence="1">
    <location>
        <begin position="123"/>
        <end position="159"/>
    </location>
</feature>
<feature type="region of interest" description="Disordered" evidence="1">
    <location>
        <begin position="543"/>
        <end position="568"/>
    </location>
</feature>
<reference evidence="2 3" key="1">
    <citation type="journal article" date="2018" name="Microb. Genom.">
        <title>Expanding an expanded genome: long-read sequencing of Trypanosoma cruzi.</title>
        <authorList>
            <person name="Berna L."/>
            <person name="Rodriguez M."/>
            <person name="Chiribao M.L."/>
            <person name="Parodi-Talice A."/>
            <person name="Pita S."/>
            <person name="Rijo G."/>
            <person name="Alvarez-Valin F."/>
            <person name="Robello C."/>
        </authorList>
    </citation>
    <scope>NUCLEOTIDE SEQUENCE [LARGE SCALE GENOMIC DNA]</scope>
    <source>
        <strain evidence="2 3">TCC</strain>
    </source>
</reference>
<feature type="compositionally biased region" description="Polar residues" evidence="1">
    <location>
        <begin position="320"/>
        <end position="334"/>
    </location>
</feature>
<dbReference type="EMBL" id="PRFC01000124">
    <property type="protein sequence ID" value="PWV05829.1"/>
    <property type="molecule type" value="Genomic_DNA"/>
</dbReference>
<dbReference type="VEuPathDB" id="TriTrypDB:TcCLB.506627.80"/>
<dbReference type="VEuPathDB" id="TriTrypDB:TCSYLVIO_007136"/>
<feature type="region of interest" description="Disordered" evidence="1">
    <location>
        <begin position="123"/>
        <end position="160"/>
    </location>
</feature>
<feature type="region of interest" description="Disordered" evidence="1">
    <location>
        <begin position="1247"/>
        <end position="1269"/>
    </location>
</feature>
<dbReference type="VEuPathDB" id="TriTrypDB:TCDM_07802"/>